<dbReference type="EMBL" id="CP159204">
    <property type="protein sequence ID" value="XCF16854.1"/>
    <property type="molecule type" value="Genomic_DNA"/>
</dbReference>
<proteinExistence type="predicted"/>
<dbReference type="KEGG" id="hanx:ABSL23_02270"/>
<protein>
    <submittedName>
        <fullName evidence="2">Uncharacterized protein</fullName>
    </submittedName>
</protein>
<evidence type="ECO:0000256" key="1">
    <source>
        <dbReference type="SAM" id="MobiDB-lite"/>
    </source>
</evidence>
<dbReference type="GeneID" id="91107937"/>
<accession>A0AAU8CCK5</accession>
<dbReference type="AlphaFoldDB" id="A0AAU8CCK5"/>
<organism evidence="2">
    <name type="scientific">Halobacterium sp. NMX12-1</name>
    <dbReference type="NCBI Taxonomy" id="3166650"/>
    <lineage>
        <taxon>Archaea</taxon>
        <taxon>Methanobacteriati</taxon>
        <taxon>Methanobacteriota</taxon>
        <taxon>Stenosarchaea group</taxon>
        <taxon>Halobacteria</taxon>
        <taxon>Halobacteriales</taxon>
        <taxon>Halobacteriaceae</taxon>
        <taxon>Halobacterium</taxon>
    </lineage>
</organism>
<feature type="region of interest" description="Disordered" evidence="1">
    <location>
        <begin position="1"/>
        <end position="34"/>
    </location>
</feature>
<reference evidence="2" key="1">
    <citation type="submission" date="2024-06" db="EMBL/GenBank/DDBJ databases">
        <title>Genome Sequence of an extremely halophilic archaeon isolated from Permian era halite, Salado Formation, Carlsbad, New Mexico: Halobacterium sp. strain NMX12-1.</title>
        <authorList>
            <person name="Sotoa L."/>
            <person name="DasSarma P."/>
            <person name="Anton B.P."/>
            <person name="Vincze T."/>
            <person name="Verma I."/>
            <person name="Eralp B."/>
            <person name="Powers D.W."/>
            <person name="Dozier B.L."/>
            <person name="Roberts R.J."/>
            <person name="DasSarma S."/>
        </authorList>
    </citation>
    <scope>NUCLEOTIDE SEQUENCE</scope>
    <source>
        <strain evidence="2">NMX12-1</strain>
    </source>
</reference>
<sequence length="114" mass="11983">MAGETYGDYTLNKRAGGESGLTDGEEDISGDGVESPLADATAFTLYLGVDTATAIDVSVFLSPDGDWWYEPDESPVSVASDDASAVEHIPYNAAAVRLVGNNTTPVRAQIREVV</sequence>
<evidence type="ECO:0000313" key="2">
    <source>
        <dbReference type="EMBL" id="XCF16854.1"/>
    </source>
</evidence>
<gene>
    <name evidence="2" type="ORF">ABSL23_02270</name>
</gene>
<name>A0AAU8CCK5_9EURY</name>
<dbReference type="RefSeq" id="WP_353634599.1">
    <property type="nucleotide sequence ID" value="NZ_CP159204.1"/>
</dbReference>